<accession>A0A4Q4ZI54</accession>
<evidence type="ECO:0000256" key="8">
    <source>
        <dbReference type="ARBA" id="ARBA00029586"/>
    </source>
</evidence>
<evidence type="ECO:0000256" key="9">
    <source>
        <dbReference type="ARBA" id="ARBA00034078"/>
    </source>
</evidence>
<dbReference type="PANTHER" id="PTHR10134">
    <property type="entry name" value="CYTOCHROME B-C1 COMPLEX SUBUNIT RIESKE, MITOCHONDRIAL"/>
    <property type="match status" value="1"/>
</dbReference>
<evidence type="ECO:0000256" key="3">
    <source>
        <dbReference type="ARBA" id="ARBA00022714"/>
    </source>
</evidence>
<feature type="region of interest" description="Disordered" evidence="10">
    <location>
        <begin position="48"/>
        <end position="77"/>
    </location>
</feature>
<dbReference type="AlphaFoldDB" id="A0A4Q4ZI54"/>
<evidence type="ECO:0000256" key="6">
    <source>
        <dbReference type="ARBA" id="ARBA00023014"/>
    </source>
</evidence>
<dbReference type="GO" id="GO:0016020">
    <property type="term" value="C:membrane"/>
    <property type="evidence" value="ECO:0007669"/>
    <property type="project" value="InterPro"/>
</dbReference>
<dbReference type="EMBL" id="SDKM01000006">
    <property type="protein sequence ID" value="RYP87558.1"/>
    <property type="molecule type" value="Genomic_DNA"/>
</dbReference>
<dbReference type="CDD" id="cd03467">
    <property type="entry name" value="Rieske"/>
    <property type="match status" value="1"/>
</dbReference>
<evidence type="ECO:0000313" key="13">
    <source>
        <dbReference type="Proteomes" id="UP000295198"/>
    </source>
</evidence>
<dbReference type="SUPFAM" id="SSF50022">
    <property type="entry name" value="ISP domain"/>
    <property type="match status" value="1"/>
</dbReference>
<dbReference type="PROSITE" id="PS51296">
    <property type="entry name" value="RIESKE"/>
    <property type="match status" value="1"/>
</dbReference>
<evidence type="ECO:0000313" key="12">
    <source>
        <dbReference type="EMBL" id="RYP87558.1"/>
    </source>
</evidence>
<evidence type="ECO:0000256" key="7">
    <source>
        <dbReference type="ARBA" id="ARBA00023157"/>
    </source>
</evidence>
<keyword evidence="4" id="KW-0479">Metal-binding</keyword>
<dbReference type="Proteomes" id="UP000295198">
    <property type="component" value="Unassembled WGS sequence"/>
</dbReference>
<dbReference type="PRINTS" id="PR00162">
    <property type="entry name" value="RIESKE"/>
</dbReference>
<dbReference type="OrthoDB" id="25106at2"/>
<sequence>MCRARFEGNDPADPEERPHVEPLTRRQALAGATLVGVGVPLIAACGGNSGSSGSSGTSSGTTSGSTPSGSPGAGAKAGQGIVAVGDVPVGGGVILTNPALVVTQPEAGTFKAFSSTCTHMGCTVNAVADGTIDCPCHGSRFSIDDGSVQSGPAPSPLPETAVKVVGGQVVEA</sequence>
<keyword evidence="6" id="KW-0411">Iron-sulfur</keyword>
<dbReference type="GO" id="GO:0046872">
    <property type="term" value="F:metal ion binding"/>
    <property type="evidence" value="ECO:0007669"/>
    <property type="project" value="UniProtKB-KW"/>
</dbReference>
<dbReference type="GO" id="GO:0016705">
    <property type="term" value="F:oxidoreductase activity, acting on paired donors, with incorporation or reduction of molecular oxygen"/>
    <property type="evidence" value="ECO:0007669"/>
    <property type="project" value="UniProtKB-ARBA"/>
</dbReference>
<keyword evidence="3" id="KW-0001">2Fe-2S</keyword>
<feature type="region of interest" description="Disordered" evidence="10">
    <location>
        <begin position="1"/>
        <end position="23"/>
    </location>
</feature>
<comment type="cofactor">
    <cofactor evidence="9">
        <name>[2Fe-2S] cluster</name>
        <dbReference type="ChEBI" id="CHEBI:190135"/>
    </cofactor>
</comment>
<dbReference type="InterPro" id="IPR005805">
    <property type="entry name" value="Rieske_Fe-S_prot_C"/>
</dbReference>
<dbReference type="InterPro" id="IPR017941">
    <property type="entry name" value="Rieske_2Fe-2S"/>
</dbReference>
<dbReference type="InterPro" id="IPR036922">
    <property type="entry name" value="Rieske_2Fe-2S_sf"/>
</dbReference>
<evidence type="ECO:0000256" key="1">
    <source>
        <dbReference type="ARBA" id="ARBA00002494"/>
    </source>
</evidence>
<dbReference type="GO" id="GO:0004497">
    <property type="term" value="F:monooxygenase activity"/>
    <property type="evidence" value="ECO:0007669"/>
    <property type="project" value="UniProtKB-ARBA"/>
</dbReference>
<dbReference type="Pfam" id="PF00355">
    <property type="entry name" value="Rieske"/>
    <property type="match status" value="1"/>
</dbReference>
<evidence type="ECO:0000256" key="4">
    <source>
        <dbReference type="ARBA" id="ARBA00022723"/>
    </source>
</evidence>
<evidence type="ECO:0000256" key="5">
    <source>
        <dbReference type="ARBA" id="ARBA00023004"/>
    </source>
</evidence>
<name>A0A4Q4ZI54_9ACTN</name>
<dbReference type="InterPro" id="IPR014349">
    <property type="entry name" value="Rieske_Fe-S_prot"/>
</dbReference>
<feature type="compositionally biased region" description="Low complexity" evidence="10">
    <location>
        <begin position="51"/>
        <end position="70"/>
    </location>
</feature>
<gene>
    <name evidence="12" type="ORF">EKO23_05855</name>
</gene>
<dbReference type="FunFam" id="2.102.10.10:FF:000016">
    <property type="entry name" value="Nitrite reductase/ring-hydroxylating ferredoxin subunit"/>
    <property type="match status" value="1"/>
</dbReference>
<keyword evidence="7" id="KW-1015">Disulfide bond</keyword>
<reference evidence="12 13" key="1">
    <citation type="submission" date="2019-01" db="EMBL/GenBank/DDBJ databases">
        <title>Nocardioides guangzhouensis sp. nov., an actinobacterium isolated from soil.</title>
        <authorList>
            <person name="Fu Y."/>
            <person name="Cai Y."/>
            <person name="Lin Z."/>
            <person name="Chen P."/>
        </authorList>
    </citation>
    <scope>NUCLEOTIDE SEQUENCE [LARGE SCALE GENOMIC DNA]</scope>
    <source>
        <strain evidence="12 13">130</strain>
    </source>
</reference>
<feature type="domain" description="Rieske" evidence="11">
    <location>
        <begin position="79"/>
        <end position="171"/>
    </location>
</feature>
<protein>
    <recommendedName>
        <fullName evidence="2">Cytochrome bc1 complex Rieske iron-sulfur subunit</fullName>
    </recommendedName>
    <alternativeName>
        <fullName evidence="8">Cytochrome bc1 reductase complex subunit QcrA</fullName>
    </alternativeName>
</protein>
<organism evidence="12 13">
    <name type="scientific">Nocardioides guangzhouensis</name>
    <dbReference type="NCBI Taxonomy" id="2497878"/>
    <lineage>
        <taxon>Bacteria</taxon>
        <taxon>Bacillati</taxon>
        <taxon>Actinomycetota</taxon>
        <taxon>Actinomycetes</taxon>
        <taxon>Propionibacteriales</taxon>
        <taxon>Nocardioidaceae</taxon>
        <taxon>Nocardioides</taxon>
    </lineage>
</organism>
<comment type="function">
    <text evidence="1">Iron-sulfur subunit of the cytochrome bc1 complex, an essential component of the respiratory electron transport chain required for ATP synthesis. The bc1 complex catalyzes the oxidation of menaquinol and the reduction of cytochrome c in the respiratory chain. The bc1 complex operates through a Q-cycle mechanism that couples electron transfer to generation of the proton gradient that drives ATP synthesis.</text>
</comment>
<evidence type="ECO:0000256" key="2">
    <source>
        <dbReference type="ARBA" id="ARBA00015816"/>
    </source>
</evidence>
<proteinExistence type="predicted"/>
<comment type="caution">
    <text evidence="12">The sequence shown here is derived from an EMBL/GenBank/DDBJ whole genome shotgun (WGS) entry which is preliminary data.</text>
</comment>
<evidence type="ECO:0000259" key="11">
    <source>
        <dbReference type="PROSITE" id="PS51296"/>
    </source>
</evidence>
<evidence type="ECO:0000256" key="10">
    <source>
        <dbReference type="SAM" id="MobiDB-lite"/>
    </source>
</evidence>
<keyword evidence="5" id="KW-0408">Iron</keyword>
<dbReference type="GO" id="GO:0051537">
    <property type="term" value="F:2 iron, 2 sulfur cluster binding"/>
    <property type="evidence" value="ECO:0007669"/>
    <property type="project" value="UniProtKB-KW"/>
</dbReference>
<keyword evidence="13" id="KW-1185">Reference proteome</keyword>
<dbReference type="Gene3D" id="2.102.10.10">
    <property type="entry name" value="Rieske [2Fe-2S] iron-sulphur domain"/>
    <property type="match status" value="1"/>
</dbReference>